<feature type="transmembrane region" description="Helical" evidence="14">
    <location>
        <begin position="427"/>
        <end position="447"/>
    </location>
</feature>
<dbReference type="Proteomes" id="UP000658278">
    <property type="component" value="Unassembled WGS sequence"/>
</dbReference>
<keyword evidence="9" id="KW-0406">Ion transport</keyword>
<evidence type="ECO:0000256" key="9">
    <source>
        <dbReference type="ARBA" id="ARBA00023065"/>
    </source>
</evidence>
<dbReference type="GO" id="GO:0015293">
    <property type="term" value="F:symporter activity"/>
    <property type="evidence" value="ECO:0007669"/>
    <property type="project" value="UniProtKB-KW"/>
</dbReference>
<dbReference type="Gene3D" id="1.20.1730.10">
    <property type="entry name" value="Sodium/glucose cotransporter"/>
    <property type="match status" value="1"/>
</dbReference>
<feature type="transmembrane region" description="Helical" evidence="14">
    <location>
        <begin position="6"/>
        <end position="25"/>
    </location>
</feature>
<feature type="transmembrane region" description="Helical" evidence="14">
    <location>
        <begin position="472"/>
        <end position="494"/>
    </location>
</feature>
<evidence type="ECO:0000256" key="12">
    <source>
        <dbReference type="ARBA" id="ARBA00033708"/>
    </source>
</evidence>
<dbReference type="EMBL" id="JAENII010000008">
    <property type="protein sequence ID" value="MBK1827625.1"/>
    <property type="molecule type" value="Genomic_DNA"/>
</dbReference>
<gene>
    <name evidence="15" type="ORF">JIN81_11390</name>
</gene>
<evidence type="ECO:0000313" key="15">
    <source>
        <dbReference type="EMBL" id="MBK1827625.1"/>
    </source>
</evidence>
<evidence type="ECO:0000256" key="4">
    <source>
        <dbReference type="ARBA" id="ARBA00022475"/>
    </source>
</evidence>
<evidence type="ECO:0000256" key="7">
    <source>
        <dbReference type="ARBA" id="ARBA00022989"/>
    </source>
</evidence>
<feature type="transmembrane region" description="Helical" evidence="14">
    <location>
        <begin position="153"/>
        <end position="176"/>
    </location>
</feature>
<organism evidence="15 16">
    <name type="scientific">Haloferula rosea</name>
    <dbReference type="NCBI Taxonomy" id="490093"/>
    <lineage>
        <taxon>Bacteria</taxon>
        <taxon>Pseudomonadati</taxon>
        <taxon>Verrucomicrobiota</taxon>
        <taxon>Verrucomicrobiia</taxon>
        <taxon>Verrucomicrobiales</taxon>
        <taxon>Verrucomicrobiaceae</taxon>
        <taxon>Haloferula</taxon>
    </lineage>
</organism>
<comment type="caution">
    <text evidence="15">The sequence shown here is derived from an EMBL/GenBank/DDBJ whole genome shotgun (WGS) entry which is preliminary data.</text>
</comment>
<keyword evidence="10 14" id="KW-0472">Membrane</keyword>
<keyword evidence="5 14" id="KW-0812">Transmembrane</keyword>
<evidence type="ECO:0000313" key="16">
    <source>
        <dbReference type="Proteomes" id="UP000658278"/>
    </source>
</evidence>
<dbReference type="AlphaFoldDB" id="A0A934RFW5"/>
<feature type="transmembrane region" description="Helical" evidence="14">
    <location>
        <begin position="37"/>
        <end position="60"/>
    </location>
</feature>
<dbReference type="PANTHER" id="PTHR48086">
    <property type="entry name" value="SODIUM/PROLINE SYMPORTER-RELATED"/>
    <property type="match status" value="1"/>
</dbReference>
<evidence type="ECO:0000256" key="8">
    <source>
        <dbReference type="ARBA" id="ARBA00023053"/>
    </source>
</evidence>
<evidence type="ECO:0000256" key="5">
    <source>
        <dbReference type="ARBA" id="ARBA00022692"/>
    </source>
</evidence>
<feature type="transmembrane region" description="Helical" evidence="14">
    <location>
        <begin position="127"/>
        <end position="147"/>
    </location>
</feature>
<evidence type="ECO:0000256" key="13">
    <source>
        <dbReference type="RuleBase" id="RU362091"/>
    </source>
</evidence>
<proteinExistence type="inferred from homology"/>
<feature type="transmembrane region" description="Helical" evidence="14">
    <location>
        <begin position="366"/>
        <end position="388"/>
    </location>
</feature>
<evidence type="ECO:0000256" key="10">
    <source>
        <dbReference type="ARBA" id="ARBA00023136"/>
    </source>
</evidence>
<dbReference type="GO" id="GO:0006814">
    <property type="term" value="P:sodium ion transport"/>
    <property type="evidence" value="ECO:0007669"/>
    <property type="project" value="UniProtKB-KW"/>
</dbReference>
<keyword evidence="16" id="KW-1185">Reference proteome</keyword>
<comment type="subcellular location">
    <subcellularLocation>
        <location evidence="1">Cell membrane</location>
        <topology evidence="1">Multi-pass membrane protein</topology>
    </subcellularLocation>
</comment>
<keyword evidence="8" id="KW-0915">Sodium</keyword>
<feature type="transmembrane region" description="Helical" evidence="14">
    <location>
        <begin position="534"/>
        <end position="553"/>
    </location>
</feature>
<keyword evidence="3" id="KW-0813">Transport</keyword>
<evidence type="ECO:0000256" key="11">
    <source>
        <dbReference type="ARBA" id="ARBA00023201"/>
    </source>
</evidence>
<comment type="catalytic activity">
    <reaction evidence="12">
        <text>L-proline(in) + Na(+)(in) = L-proline(out) + Na(+)(out)</text>
        <dbReference type="Rhea" id="RHEA:28967"/>
        <dbReference type="ChEBI" id="CHEBI:29101"/>
        <dbReference type="ChEBI" id="CHEBI:60039"/>
    </reaction>
</comment>
<keyword evidence="7 14" id="KW-1133">Transmembrane helix</keyword>
<dbReference type="PANTHER" id="PTHR48086:SF3">
    <property type="entry name" value="SODIUM_PROLINE SYMPORTER"/>
    <property type="match status" value="1"/>
</dbReference>
<sequence length="586" mass="64612">MIDRYDLISIAFYVIFLLGVGITYARRSKSTSDYFRAGGIMPWWVTGASVWMAGFSAWSFTGAAGKMFQTGAYSILLFYSILVPLLILLAFTCYRFRRMQVITPFEAVRLRFGPGTQVFFTWARLPFILIFGGVTLNAVAVFMAAVLGAETPIVILVLGASVTILAMLGGSFGVVASDFVQMFLVVTVTVLVAVLALNQADIGGIRGMLEQAPSAHRDWGEFSRPQFIALWFVALMVTKLFEENSIDKSAKFLMARSDRDARLTLLIPMIGMIVAPLIWLIPPTVAAIRHDGDIGGIMENLKFPEEGAFVLTASEVLPTGMLGLLLCGIFAATMTSMDAGLNQGAGIFVRNFFLPVMHPNCPERQLLVVSKLATGVFGAIMVSCAFLWETMREMALFDLLTQVAISLGLPMSIPLFLGLFRRKTAPWAGWSTVVVGLCASYVVRFWLTPEMFAFLPGMEGPFLPEEVTTFRIFSSVFIVCGLCTMWFFATGWFYDEKDESYMKRLDDFFGRLKTPVVSPSGSGLKEERAISVSIGRLCLIYGLFVASLVWIPNPMTGRLCFLACGGVMILVGAIVCFSYRSRHRSE</sequence>
<reference evidence="15" key="1">
    <citation type="submission" date="2021-01" db="EMBL/GenBank/DDBJ databases">
        <title>Modified the classification status of verrucomicrobia.</title>
        <authorList>
            <person name="Feng X."/>
        </authorList>
    </citation>
    <scope>NUCLEOTIDE SEQUENCE</scope>
    <source>
        <strain evidence="15">KCTC 22201</strain>
    </source>
</reference>
<dbReference type="RefSeq" id="WP_200279331.1">
    <property type="nucleotide sequence ID" value="NZ_JAENII010000008.1"/>
</dbReference>
<dbReference type="InterPro" id="IPR038377">
    <property type="entry name" value="Na/Glc_symporter_sf"/>
</dbReference>
<accession>A0A934RFW5</accession>
<evidence type="ECO:0000256" key="2">
    <source>
        <dbReference type="ARBA" id="ARBA00006434"/>
    </source>
</evidence>
<protein>
    <submittedName>
        <fullName evidence="15">Uncharacterized protein</fullName>
    </submittedName>
</protein>
<dbReference type="Pfam" id="PF00474">
    <property type="entry name" value="SSF"/>
    <property type="match status" value="1"/>
</dbReference>
<feature type="transmembrane region" description="Helical" evidence="14">
    <location>
        <begin position="263"/>
        <end position="281"/>
    </location>
</feature>
<feature type="transmembrane region" description="Helical" evidence="14">
    <location>
        <begin position="308"/>
        <end position="332"/>
    </location>
</feature>
<evidence type="ECO:0000256" key="14">
    <source>
        <dbReference type="SAM" id="Phobius"/>
    </source>
</evidence>
<feature type="transmembrane region" description="Helical" evidence="14">
    <location>
        <begin position="72"/>
        <end position="94"/>
    </location>
</feature>
<dbReference type="PROSITE" id="PS50283">
    <property type="entry name" value="NA_SOLUT_SYMP_3"/>
    <property type="match status" value="1"/>
</dbReference>
<feature type="transmembrane region" description="Helical" evidence="14">
    <location>
        <begin position="183"/>
        <end position="205"/>
    </location>
</feature>
<feature type="transmembrane region" description="Helical" evidence="14">
    <location>
        <begin position="400"/>
        <end position="420"/>
    </location>
</feature>
<evidence type="ECO:0000256" key="6">
    <source>
        <dbReference type="ARBA" id="ARBA00022847"/>
    </source>
</evidence>
<keyword evidence="4" id="KW-1003">Cell membrane</keyword>
<dbReference type="InterPro" id="IPR001734">
    <property type="entry name" value="Na/solute_symporter"/>
</dbReference>
<dbReference type="InterPro" id="IPR050277">
    <property type="entry name" value="Sodium:Solute_Symporter"/>
</dbReference>
<keyword evidence="6" id="KW-0769">Symport</keyword>
<evidence type="ECO:0000256" key="1">
    <source>
        <dbReference type="ARBA" id="ARBA00004651"/>
    </source>
</evidence>
<comment type="similarity">
    <text evidence="2 13">Belongs to the sodium:solute symporter (SSF) (TC 2.A.21) family.</text>
</comment>
<dbReference type="GO" id="GO:0005886">
    <property type="term" value="C:plasma membrane"/>
    <property type="evidence" value="ECO:0007669"/>
    <property type="project" value="UniProtKB-SubCell"/>
</dbReference>
<keyword evidence="11" id="KW-0739">Sodium transport</keyword>
<evidence type="ECO:0000256" key="3">
    <source>
        <dbReference type="ARBA" id="ARBA00022448"/>
    </source>
</evidence>
<feature type="transmembrane region" description="Helical" evidence="14">
    <location>
        <begin position="559"/>
        <end position="579"/>
    </location>
</feature>
<name>A0A934RFW5_9BACT</name>